<gene>
    <name evidence="1" type="ORF">HK100_009659</name>
</gene>
<proteinExistence type="predicted"/>
<name>A0AAD5T3P7_9FUNG</name>
<keyword evidence="2" id="KW-1185">Reference proteome</keyword>
<dbReference type="EMBL" id="JADGJH010000502">
    <property type="protein sequence ID" value="KAJ3127633.1"/>
    <property type="molecule type" value="Genomic_DNA"/>
</dbReference>
<comment type="caution">
    <text evidence="1">The sequence shown here is derived from an EMBL/GenBank/DDBJ whole genome shotgun (WGS) entry which is preliminary data.</text>
</comment>
<evidence type="ECO:0008006" key="3">
    <source>
        <dbReference type="Google" id="ProtNLM"/>
    </source>
</evidence>
<protein>
    <recommendedName>
        <fullName evidence="3">Essential protein Yae1 N-terminal domain-containing protein</fullName>
    </recommendedName>
</protein>
<accession>A0AAD5T3P7</accession>
<dbReference type="PANTHER" id="PTHR28532">
    <property type="entry name" value="GEO13458P1"/>
    <property type="match status" value="1"/>
</dbReference>
<feature type="non-terminal residue" evidence="1">
    <location>
        <position position="206"/>
    </location>
</feature>
<reference evidence="1" key="1">
    <citation type="submission" date="2020-05" db="EMBL/GenBank/DDBJ databases">
        <title>Phylogenomic resolution of chytrid fungi.</title>
        <authorList>
            <person name="Stajich J.E."/>
            <person name="Amses K."/>
            <person name="Simmons R."/>
            <person name="Seto K."/>
            <person name="Myers J."/>
            <person name="Bonds A."/>
            <person name="Quandt C.A."/>
            <person name="Barry K."/>
            <person name="Liu P."/>
            <person name="Grigoriev I."/>
            <person name="Longcore J.E."/>
            <person name="James T.Y."/>
        </authorList>
    </citation>
    <scope>NUCLEOTIDE SEQUENCE</scope>
    <source>
        <strain evidence="1">JEL0513</strain>
    </source>
</reference>
<evidence type="ECO:0000313" key="1">
    <source>
        <dbReference type="EMBL" id="KAJ3127633.1"/>
    </source>
</evidence>
<sequence>MTKEPQHLDIDERAMTDASLAMESLAHLETMLEQSGFEDGRRDGRELGRAEGFDLGTRIGTKTARELGFYLGATQWLLRDHNFNDNANTNHSQKYNGNSFVNERAAKVLRAILAMIDSFPHSNDHSLDIVPLLEKIRAKFRLATVLLKMKELLDFDSIDFNAVASDKDPIAYSEDSTVATAFDESISIAFDSEISIANSSEIISEA</sequence>
<evidence type="ECO:0000313" key="2">
    <source>
        <dbReference type="Proteomes" id="UP001211907"/>
    </source>
</evidence>
<dbReference type="InterPro" id="IPR052436">
    <property type="entry name" value="LTO1_adapter"/>
</dbReference>
<organism evidence="1 2">
    <name type="scientific">Physocladia obscura</name>
    <dbReference type="NCBI Taxonomy" id="109957"/>
    <lineage>
        <taxon>Eukaryota</taxon>
        <taxon>Fungi</taxon>
        <taxon>Fungi incertae sedis</taxon>
        <taxon>Chytridiomycota</taxon>
        <taxon>Chytridiomycota incertae sedis</taxon>
        <taxon>Chytridiomycetes</taxon>
        <taxon>Chytridiales</taxon>
        <taxon>Chytriomycetaceae</taxon>
        <taxon>Physocladia</taxon>
    </lineage>
</organism>
<dbReference type="Proteomes" id="UP001211907">
    <property type="component" value="Unassembled WGS sequence"/>
</dbReference>
<dbReference type="PANTHER" id="PTHR28532:SF1">
    <property type="entry name" value="ORAL CANCER OVEREXPRESSED 1"/>
    <property type="match status" value="1"/>
</dbReference>
<dbReference type="AlphaFoldDB" id="A0AAD5T3P7"/>